<keyword evidence="2" id="KW-0472">Membrane</keyword>
<keyword evidence="2" id="KW-0812">Transmembrane</keyword>
<gene>
    <name evidence="3" type="ORF">AABB24_003368</name>
</gene>
<dbReference type="EMBL" id="JBJKTR010000002">
    <property type="protein sequence ID" value="KAL3376905.1"/>
    <property type="molecule type" value="Genomic_DNA"/>
</dbReference>
<evidence type="ECO:0000256" key="2">
    <source>
        <dbReference type="SAM" id="Phobius"/>
    </source>
</evidence>
<dbReference type="PANTHER" id="PTHR33726:SF3">
    <property type="entry name" value="TRANSMEMBRANE PROTEIN"/>
    <property type="match status" value="1"/>
</dbReference>
<accession>A0ABD2V932</accession>
<feature type="region of interest" description="Disordered" evidence="1">
    <location>
        <begin position="47"/>
        <end position="71"/>
    </location>
</feature>
<protein>
    <submittedName>
        <fullName evidence="3">Uncharacterized protein</fullName>
    </submittedName>
</protein>
<evidence type="ECO:0000256" key="1">
    <source>
        <dbReference type="SAM" id="MobiDB-lite"/>
    </source>
</evidence>
<proteinExistence type="predicted"/>
<feature type="transmembrane region" description="Helical" evidence="2">
    <location>
        <begin position="97"/>
        <end position="124"/>
    </location>
</feature>
<name>A0ABD2V932_9SOLN</name>
<feature type="non-terminal residue" evidence="3">
    <location>
        <position position="1"/>
    </location>
</feature>
<dbReference type="PANTHER" id="PTHR33726">
    <property type="entry name" value="TRANSMEMBRANE PROTEIN"/>
    <property type="match status" value="1"/>
</dbReference>
<keyword evidence="4" id="KW-1185">Reference proteome</keyword>
<organism evidence="3 4">
    <name type="scientific">Solanum stoloniferum</name>
    <dbReference type="NCBI Taxonomy" id="62892"/>
    <lineage>
        <taxon>Eukaryota</taxon>
        <taxon>Viridiplantae</taxon>
        <taxon>Streptophyta</taxon>
        <taxon>Embryophyta</taxon>
        <taxon>Tracheophyta</taxon>
        <taxon>Spermatophyta</taxon>
        <taxon>Magnoliopsida</taxon>
        <taxon>eudicotyledons</taxon>
        <taxon>Gunneridae</taxon>
        <taxon>Pentapetalae</taxon>
        <taxon>asterids</taxon>
        <taxon>lamiids</taxon>
        <taxon>Solanales</taxon>
        <taxon>Solanaceae</taxon>
        <taxon>Solanoideae</taxon>
        <taxon>Solaneae</taxon>
        <taxon>Solanum</taxon>
    </lineage>
</organism>
<dbReference type="Proteomes" id="UP001627284">
    <property type="component" value="Unassembled WGS sequence"/>
</dbReference>
<comment type="caution">
    <text evidence="3">The sequence shown here is derived from an EMBL/GenBank/DDBJ whole genome shotgun (WGS) entry which is preliminary data.</text>
</comment>
<reference evidence="3 4" key="1">
    <citation type="submission" date="2024-05" db="EMBL/GenBank/DDBJ databases">
        <title>De novo assembly of an allotetraploid wild potato.</title>
        <authorList>
            <person name="Hosaka A.J."/>
        </authorList>
    </citation>
    <scope>NUCLEOTIDE SEQUENCE [LARGE SCALE GENOMIC DNA]</scope>
    <source>
        <tissue evidence="3">Young leaves</tissue>
    </source>
</reference>
<evidence type="ECO:0000313" key="4">
    <source>
        <dbReference type="Proteomes" id="UP001627284"/>
    </source>
</evidence>
<keyword evidence="2" id="KW-1133">Transmembrane helix</keyword>
<dbReference type="AlphaFoldDB" id="A0ABD2V932"/>
<evidence type="ECO:0000313" key="3">
    <source>
        <dbReference type="EMBL" id="KAL3376905.1"/>
    </source>
</evidence>
<sequence>KHTVFSHSPQTLFFPFQEGTMKMKAGGYSFSFKRLSKKAVAGTVGSEVGTHAGDHHDSLTQPPPPPPHPQSSLRWRFKNLSSGLRWKSKRLYKLRYWFVDCFLFKIISVFEAIFLVSALAFFYLCFGCHI</sequence>